<keyword evidence="2" id="KW-0175">Coiled coil</keyword>
<feature type="coiled-coil region" evidence="2">
    <location>
        <begin position="26"/>
        <end position="133"/>
    </location>
</feature>
<dbReference type="InterPro" id="IPR010090">
    <property type="entry name" value="Phage_tape_meas"/>
</dbReference>
<evidence type="ECO:0000256" key="2">
    <source>
        <dbReference type="SAM" id="Coils"/>
    </source>
</evidence>
<evidence type="ECO:0000313" key="5">
    <source>
        <dbReference type="EMBL" id="QNM15518.1"/>
    </source>
</evidence>
<evidence type="ECO:0000313" key="6">
    <source>
        <dbReference type="Proteomes" id="UP000515913"/>
    </source>
</evidence>
<gene>
    <name evidence="5" type="ORF">H9Q81_01370</name>
</gene>
<keyword evidence="3" id="KW-0472">Membrane</keyword>
<feature type="transmembrane region" description="Helical" evidence="3">
    <location>
        <begin position="690"/>
        <end position="713"/>
    </location>
</feature>
<reference evidence="5 6" key="1">
    <citation type="submission" date="2020-08" db="EMBL/GenBank/DDBJ databases">
        <authorList>
            <person name="Liu C."/>
            <person name="Sun Q."/>
        </authorList>
    </citation>
    <scope>NUCLEOTIDE SEQUENCE [LARGE SCALE GENOMIC DNA]</scope>
    <source>
        <strain evidence="5 6">NSJ-57</strain>
    </source>
</reference>
<keyword evidence="3" id="KW-1133">Transmembrane helix</keyword>
<name>A0A7G9GXI6_9FUSO</name>
<proteinExistence type="predicted"/>
<dbReference type="EMBL" id="CP060637">
    <property type="protein sequence ID" value="QNM15518.1"/>
    <property type="molecule type" value="Genomic_DNA"/>
</dbReference>
<dbReference type="Proteomes" id="UP000515913">
    <property type="component" value="Chromosome"/>
</dbReference>
<feature type="coiled-coil region" evidence="2">
    <location>
        <begin position="961"/>
        <end position="988"/>
    </location>
</feature>
<dbReference type="PANTHER" id="PTHR37813:SF1">
    <property type="entry name" value="FELS-2 PROPHAGE PROTEIN"/>
    <property type="match status" value="1"/>
</dbReference>
<dbReference type="RefSeq" id="WP_187422984.1">
    <property type="nucleotide sequence ID" value="NZ_CP060637.1"/>
</dbReference>
<organism evidence="5 6">
    <name type="scientific">Fusobacterium hominis</name>
    <dbReference type="NCBI Taxonomy" id="2764326"/>
    <lineage>
        <taxon>Bacteria</taxon>
        <taxon>Fusobacteriati</taxon>
        <taxon>Fusobacteriota</taxon>
        <taxon>Fusobacteriia</taxon>
        <taxon>Fusobacteriales</taxon>
        <taxon>Fusobacteriaceae</taxon>
        <taxon>Fusobacterium</taxon>
    </lineage>
</organism>
<feature type="transmembrane region" description="Helical" evidence="3">
    <location>
        <begin position="643"/>
        <end position="670"/>
    </location>
</feature>
<evidence type="ECO:0000259" key="4">
    <source>
        <dbReference type="Pfam" id="PF10145"/>
    </source>
</evidence>
<dbReference type="Pfam" id="PF10145">
    <property type="entry name" value="PhageMin_Tail"/>
    <property type="match status" value="1"/>
</dbReference>
<dbReference type="KEGG" id="fho:H9Q81_01370"/>
<keyword evidence="3" id="KW-0812">Transmembrane</keyword>
<accession>A0A7G9GXI6</accession>
<keyword evidence="1" id="KW-1188">Viral release from host cell</keyword>
<evidence type="ECO:0000256" key="3">
    <source>
        <dbReference type="SAM" id="Phobius"/>
    </source>
</evidence>
<sequence>MAKGMELLLKLKSKLDNSVSDNFKKLGKMEKDLMDKKRKLAKIEKSYAKHQELVKKYKNKQILLEKNRSSLKKLEDLKKKEIPLTTEQAEKYKTLQREVSKMEKNQNKLRLSYEKSKSAMAQQKQTLGDLRNELHKTADSYKKLAAQKKIADKAVNLRSNIKEGMGNIGSKAINLTKKAAIGTTVAAAGGAAVLGKQSISTYLDFDQNMKKVKAISGASEEEYKKLQDTALKLGATTKFTGGEVAAAMEKMALAGFNTEQIIDSLEGVLDSAAASGEDVALVSDIITDNLAAFNLTAKDSSKFADVLAWGMSKTNVDIQMLGESFKYAASTAGGLGINLEQTVASLGLMGDQAIKSGMAGRGLNEVFSRLVKNQDVLAKAGINVKNANGEFVGIVETVKQFERVTKNMSGMQKMEFLTNTFGEQGARAFSKLLSAKKTINGVEYTGAAAVEKAVEDATNNSKGLSKQMKDTMLQGASGAVTLLSSAYDTLKNAIGKKLFNEGTLSYIKKVTDYIGELANVINGNFDKDSKINVFWTNIFKTAKTYIGKLKEIFTPAKEALINMFSGANKIEIGKIIGDTILIIATAVSKLIQVVAKLHETIGIDNIVVFIATFMGVLKVVKVIKKVRDSFLLLREAGGVLSGLKAGITAFVGAPWLIVIAAVIAGIVLIYKNWDKVKIYLIKFGKILKDLAIKIGLFFLKITGPIGQLVVSIYKNWDKIVEITKELVSKIKNIFFSCIEWSKEAISTGVDFIITGMAAAFDFIKTITPLGTLMDLYHIIVECFSVWDSSKGVLENLKAVFGEFANKVLGSGIINFAKELYELWNSNLTIGEKIKETFTKVFDRIGESIMGVVDKVKNFGNTLANLPGIKSIIDWVSDSEENQPAINGSHAAGLDNVPFDGYIAELHKGERVFTRDENRQYGDLLVSLLGSRQNSIRNGMVNTQNTNSFSFAPNINIEIKGISSNENIAQILEEKIKALEKEFFEKLDAMRRGAIDHARTQF</sequence>
<evidence type="ECO:0000256" key="1">
    <source>
        <dbReference type="ARBA" id="ARBA00022612"/>
    </source>
</evidence>
<keyword evidence="6" id="KW-1185">Reference proteome</keyword>
<dbReference type="AlphaFoldDB" id="A0A7G9GXI6"/>
<protein>
    <submittedName>
        <fullName evidence="5">Phage tail tape measure protein</fullName>
    </submittedName>
</protein>
<dbReference type="PANTHER" id="PTHR37813">
    <property type="entry name" value="FELS-2 PROPHAGE PROTEIN"/>
    <property type="match status" value="1"/>
</dbReference>
<dbReference type="NCBIfam" id="TIGR01760">
    <property type="entry name" value="tape_meas_TP901"/>
    <property type="match status" value="1"/>
</dbReference>
<feature type="domain" description="Phage tail tape measure protein" evidence="4">
    <location>
        <begin position="227"/>
        <end position="422"/>
    </location>
</feature>